<evidence type="ECO:0000256" key="3">
    <source>
        <dbReference type="ARBA" id="ARBA00023002"/>
    </source>
</evidence>
<sequence length="359" mass="39098">MGGAKVLNRELITEAAAIAFADPHHIPERYARADDAPAGGAAAAAVVGDDESYVRPGGDMARLLDPEHRAVEIACLGSACRSWGFFQLINHGADDAVIQQMKDDTVQFFELPVEEKKAVAVRPGGGIEGFGHHFNRSSTDKLDWAESLIVETQPIQRRNLQFWPSNPPTFRDSIDKYAMEMRNLATRLLGFMACDLGVEQGTLLAAFAGKRQSMVLHRYPPCRRPEEVVGIAPHSDGFGLTLLLQVDDTPGLQVMLGDGRWLPVRPLPGALVVNVGEILEVLTNGAYRSAFHRVVVDAERGRTTVVVFQDASVGGVVGPLPELGEPRYRAIGRSQYGKGHATEILGSGERFIDTLRTIR</sequence>
<dbReference type="Gramene" id="OB09G14570.1">
    <property type="protein sequence ID" value="OB09G14570.1"/>
    <property type="gene ID" value="OB09G14570"/>
</dbReference>
<reference evidence="7" key="1">
    <citation type="journal article" date="2013" name="Nat. Commun.">
        <title>Whole-genome sequencing of Oryza brachyantha reveals mechanisms underlying Oryza genome evolution.</title>
        <authorList>
            <person name="Chen J."/>
            <person name="Huang Q."/>
            <person name="Gao D."/>
            <person name="Wang J."/>
            <person name="Lang Y."/>
            <person name="Liu T."/>
            <person name="Li B."/>
            <person name="Bai Z."/>
            <person name="Luis Goicoechea J."/>
            <person name="Liang C."/>
            <person name="Chen C."/>
            <person name="Zhang W."/>
            <person name="Sun S."/>
            <person name="Liao Y."/>
            <person name="Zhang X."/>
            <person name="Yang L."/>
            <person name="Song C."/>
            <person name="Wang M."/>
            <person name="Shi J."/>
            <person name="Liu G."/>
            <person name="Liu J."/>
            <person name="Zhou H."/>
            <person name="Zhou W."/>
            <person name="Yu Q."/>
            <person name="An N."/>
            <person name="Chen Y."/>
            <person name="Cai Q."/>
            <person name="Wang B."/>
            <person name="Liu B."/>
            <person name="Min J."/>
            <person name="Huang Y."/>
            <person name="Wu H."/>
            <person name="Li Z."/>
            <person name="Zhang Y."/>
            <person name="Yin Y."/>
            <person name="Song W."/>
            <person name="Jiang J."/>
            <person name="Jackson S.A."/>
            <person name="Wing R.A."/>
            <person name="Wang J."/>
            <person name="Chen M."/>
        </authorList>
    </citation>
    <scope>NUCLEOTIDE SEQUENCE [LARGE SCALE GENOMIC DNA]</scope>
    <source>
        <strain evidence="7">cv. IRGC 101232</strain>
    </source>
</reference>
<keyword evidence="8" id="KW-1185">Reference proteome</keyword>
<dbReference type="InterPro" id="IPR026992">
    <property type="entry name" value="DIOX_N"/>
</dbReference>
<accession>J3MWS8</accession>
<dbReference type="EnsemblPlants" id="OB09G14570.1">
    <property type="protein sequence ID" value="OB09G14570.1"/>
    <property type="gene ID" value="OB09G14570"/>
</dbReference>
<evidence type="ECO:0000259" key="6">
    <source>
        <dbReference type="PROSITE" id="PS51471"/>
    </source>
</evidence>
<dbReference type="Pfam" id="PF14226">
    <property type="entry name" value="DIOX_N"/>
    <property type="match status" value="1"/>
</dbReference>
<name>J3MWS8_ORYBR</name>
<evidence type="ECO:0000256" key="2">
    <source>
        <dbReference type="ARBA" id="ARBA00022723"/>
    </source>
</evidence>
<protein>
    <recommendedName>
        <fullName evidence="6">Fe2OG dioxygenase domain-containing protein</fullName>
    </recommendedName>
</protein>
<dbReference type="FunFam" id="2.60.120.330:FF:000046">
    <property type="entry name" value="Os09g0353700 protein"/>
    <property type="match status" value="1"/>
</dbReference>
<comment type="similarity">
    <text evidence="1 5">Belongs to the iron/ascorbate-dependent oxidoreductase family.</text>
</comment>
<dbReference type="InterPro" id="IPR027443">
    <property type="entry name" value="IPNS-like_sf"/>
</dbReference>
<reference evidence="7" key="2">
    <citation type="submission" date="2013-04" db="UniProtKB">
        <authorList>
            <consortium name="EnsemblPlants"/>
        </authorList>
    </citation>
    <scope>IDENTIFICATION</scope>
</reference>
<dbReference type="eggNOG" id="KOG0143">
    <property type="taxonomic scope" value="Eukaryota"/>
</dbReference>
<evidence type="ECO:0000313" key="7">
    <source>
        <dbReference type="EnsemblPlants" id="OB09G14570.1"/>
    </source>
</evidence>
<evidence type="ECO:0000256" key="5">
    <source>
        <dbReference type="RuleBase" id="RU003682"/>
    </source>
</evidence>
<dbReference type="OMA" id="GHYKSAF"/>
<keyword evidence="4 5" id="KW-0408">Iron</keyword>
<dbReference type="InterPro" id="IPR050295">
    <property type="entry name" value="Plant_2OG-oxidoreductases"/>
</dbReference>
<evidence type="ECO:0000256" key="1">
    <source>
        <dbReference type="ARBA" id="ARBA00008056"/>
    </source>
</evidence>
<dbReference type="Proteomes" id="UP000006038">
    <property type="component" value="Chromosome 9"/>
</dbReference>
<keyword evidence="2 5" id="KW-0479">Metal-binding</keyword>
<dbReference type="PROSITE" id="PS51471">
    <property type="entry name" value="FE2OG_OXY"/>
    <property type="match status" value="1"/>
</dbReference>
<dbReference type="InterPro" id="IPR005123">
    <property type="entry name" value="Oxoglu/Fe-dep_dioxygenase_dom"/>
</dbReference>
<evidence type="ECO:0000256" key="4">
    <source>
        <dbReference type="ARBA" id="ARBA00023004"/>
    </source>
</evidence>
<dbReference type="InterPro" id="IPR044861">
    <property type="entry name" value="IPNS-like_FE2OG_OXY"/>
</dbReference>
<dbReference type="Pfam" id="PF03171">
    <property type="entry name" value="2OG-FeII_Oxy"/>
    <property type="match status" value="1"/>
</dbReference>
<proteinExistence type="inferred from homology"/>
<dbReference type="GO" id="GO:0016491">
    <property type="term" value="F:oxidoreductase activity"/>
    <property type="evidence" value="ECO:0007669"/>
    <property type="project" value="UniProtKB-KW"/>
</dbReference>
<dbReference type="GO" id="GO:0046872">
    <property type="term" value="F:metal ion binding"/>
    <property type="evidence" value="ECO:0007669"/>
    <property type="project" value="UniProtKB-KW"/>
</dbReference>
<feature type="domain" description="Fe2OG dioxygenase" evidence="6">
    <location>
        <begin position="210"/>
        <end position="311"/>
    </location>
</feature>
<dbReference type="Gene3D" id="2.60.120.330">
    <property type="entry name" value="B-lactam Antibiotic, Isopenicillin N Synthase, Chain"/>
    <property type="match status" value="1"/>
</dbReference>
<evidence type="ECO:0000313" key="8">
    <source>
        <dbReference type="Proteomes" id="UP000006038"/>
    </source>
</evidence>
<dbReference type="HOGENOM" id="CLU_010119_16_0_1"/>
<keyword evidence="3 5" id="KW-0560">Oxidoreductase</keyword>
<organism evidence="7">
    <name type="scientific">Oryza brachyantha</name>
    <name type="common">malo sina</name>
    <dbReference type="NCBI Taxonomy" id="4533"/>
    <lineage>
        <taxon>Eukaryota</taxon>
        <taxon>Viridiplantae</taxon>
        <taxon>Streptophyta</taxon>
        <taxon>Embryophyta</taxon>
        <taxon>Tracheophyta</taxon>
        <taxon>Spermatophyta</taxon>
        <taxon>Magnoliopsida</taxon>
        <taxon>Liliopsida</taxon>
        <taxon>Poales</taxon>
        <taxon>Poaceae</taxon>
        <taxon>BOP clade</taxon>
        <taxon>Oryzoideae</taxon>
        <taxon>Oryzeae</taxon>
        <taxon>Oryzinae</taxon>
        <taxon>Oryza</taxon>
    </lineage>
</organism>
<dbReference type="AlphaFoldDB" id="J3MWS8"/>
<dbReference type="PANTHER" id="PTHR47991">
    <property type="entry name" value="OXOGLUTARATE/IRON-DEPENDENT DIOXYGENASE"/>
    <property type="match status" value="1"/>
</dbReference>
<dbReference type="SUPFAM" id="SSF51197">
    <property type="entry name" value="Clavaminate synthase-like"/>
    <property type="match status" value="1"/>
</dbReference>